<keyword evidence="2" id="KW-1185">Reference proteome</keyword>
<evidence type="ECO:0000313" key="2">
    <source>
        <dbReference type="Proteomes" id="UP000827872"/>
    </source>
</evidence>
<evidence type="ECO:0000313" key="1">
    <source>
        <dbReference type="EMBL" id="KAH8010978.1"/>
    </source>
</evidence>
<gene>
    <name evidence="1" type="primary">THSD7A_4</name>
    <name evidence="1" type="ORF">K3G42_016929</name>
</gene>
<reference evidence="1" key="1">
    <citation type="submission" date="2021-08" db="EMBL/GenBank/DDBJ databases">
        <title>The first chromosome-level gecko genome reveals the dynamic sex chromosomes of Neotropical dwarf geckos (Sphaerodactylidae: Sphaerodactylus).</title>
        <authorList>
            <person name="Pinto B.J."/>
            <person name="Keating S.E."/>
            <person name="Gamble T."/>
        </authorList>
    </citation>
    <scope>NUCLEOTIDE SEQUENCE</scope>
    <source>
        <strain evidence="1">TG3544</strain>
    </source>
</reference>
<sequence>MVYEAVPCHSDCSQYIGVTDPWSVCKVTNVDLKENCGEGVQTRKVRCMLNTVDGPSDTVEDYLCDQEEMPLGARKCALPCPEDCVMSEWGPWSRCLLPCNGSRMRERSSEVMRQPQEGKTCPPSVETEPCSLNKNCFHYHYNVTEWSTCQLSEKAVCGNGVKTRMLDCIRSDGKSVDLKFCQEKYQLFRHVKKDNSSNNVEEPVAL</sequence>
<name>A0ACB8FV60_9SAUR</name>
<comment type="caution">
    <text evidence="1">The sequence shown here is derived from an EMBL/GenBank/DDBJ whole genome shotgun (WGS) entry which is preliminary data.</text>
</comment>
<protein>
    <submittedName>
        <fullName evidence="1">Thrombospondin type-1 domain-containing protein 7A</fullName>
    </submittedName>
</protein>
<dbReference type="Proteomes" id="UP000827872">
    <property type="component" value="Linkage Group LG11"/>
</dbReference>
<dbReference type="EMBL" id="CM037624">
    <property type="protein sequence ID" value="KAH8010978.1"/>
    <property type="molecule type" value="Genomic_DNA"/>
</dbReference>
<accession>A0ACB8FV60</accession>
<proteinExistence type="predicted"/>
<organism evidence="1 2">
    <name type="scientific">Sphaerodactylus townsendi</name>
    <dbReference type="NCBI Taxonomy" id="933632"/>
    <lineage>
        <taxon>Eukaryota</taxon>
        <taxon>Metazoa</taxon>
        <taxon>Chordata</taxon>
        <taxon>Craniata</taxon>
        <taxon>Vertebrata</taxon>
        <taxon>Euteleostomi</taxon>
        <taxon>Lepidosauria</taxon>
        <taxon>Squamata</taxon>
        <taxon>Bifurcata</taxon>
        <taxon>Gekkota</taxon>
        <taxon>Sphaerodactylidae</taxon>
        <taxon>Sphaerodactylus</taxon>
    </lineage>
</organism>